<proteinExistence type="predicted"/>
<evidence type="ECO:0000313" key="3">
    <source>
        <dbReference type="Proteomes" id="UP000070371"/>
    </source>
</evidence>
<reference evidence="2 3" key="1">
    <citation type="submission" date="2016-02" db="EMBL/GenBank/DDBJ databases">
        <title>Complete genome sequence of Halocynthiibacter arcticus PAMC 20958t from arctic marine sediment.</title>
        <authorList>
            <person name="Lee Y.M."/>
            <person name="Baek K."/>
            <person name="Lee H.K."/>
            <person name="Shin S.C."/>
        </authorList>
    </citation>
    <scope>NUCLEOTIDE SEQUENCE [LARGE SCALE GENOMIC DNA]</scope>
    <source>
        <strain evidence="2">PAMC 20958</strain>
    </source>
</reference>
<feature type="region of interest" description="Disordered" evidence="1">
    <location>
        <begin position="1"/>
        <end position="22"/>
    </location>
</feature>
<dbReference type="InterPro" id="IPR023373">
    <property type="entry name" value="YmcC_sf"/>
</dbReference>
<dbReference type="Pfam" id="PF11102">
    <property type="entry name" value="YjbF"/>
    <property type="match status" value="1"/>
</dbReference>
<name>A0A126UX73_9RHOB</name>
<dbReference type="InterPro" id="IPR021308">
    <property type="entry name" value="GfcB"/>
</dbReference>
<dbReference type="SUPFAM" id="SSF159270">
    <property type="entry name" value="YmcC-like"/>
    <property type="match status" value="1"/>
</dbReference>
<accession>A0A126UX73</accession>
<evidence type="ECO:0000313" key="2">
    <source>
        <dbReference type="EMBL" id="AML50678.1"/>
    </source>
</evidence>
<dbReference type="Proteomes" id="UP000070371">
    <property type="component" value="Chromosome"/>
</dbReference>
<keyword evidence="3" id="KW-1185">Reference proteome</keyword>
<dbReference type="KEGG" id="hat:RC74_04735"/>
<evidence type="ECO:0000256" key="1">
    <source>
        <dbReference type="SAM" id="MobiDB-lite"/>
    </source>
</evidence>
<sequence>MSSAKPSKDAATATSSSPAKGDLSWIETNTKPLIIVLVEKMEGMAFLSFQVQNGPYKTWRTKNGASYTFKGPFVTGTKALGADLVSASVPASIQSSGSHRRTHYYLDGDDQVAPLQAECSWTFVGAETTQILNKSYATKHYKESCVAGEIGFKNDYWLDSSGITRQSRQFVSETVGYVSLLVILE</sequence>
<organism evidence="2 3">
    <name type="scientific">Falsihalocynthiibacter arcticus</name>
    <dbReference type="NCBI Taxonomy" id="1579316"/>
    <lineage>
        <taxon>Bacteria</taxon>
        <taxon>Pseudomonadati</taxon>
        <taxon>Pseudomonadota</taxon>
        <taxon>Alphaproteobacteria</taxon>
        <taxon>Rhodobacterales</taxon>
        <taxon>Roseobacteraceae</taxon>
        <taxon>Falsihalocynthiibacter</taxon>
    </lineage>
</organism>
<dbReference type="EMBL" id="CP014327">
    <property type="protein sequence ID" value="AML50678.1"/>
    <property type="molecule type" value="Genomic_DNA"/>
</dbReference>
<dbReference type="STRING" id="1579316.RC74_04735"/>
<dbReference type="AlphaFoldDB" id="A0A126UX73"/>
<protein>
    <submittedName>
        <fullName evidence="2">Uncharacterized protein</fullName>
    </submittedName>
</protein>
<dbReference type="Gene3D" id="2.40.360.10">
    <property type="entry name" value="YmcC-like"/>
    <property type="match status" value="1"/>
</dbReference>
<gene>
    <name evidence="2" type="ORF">RC74_04735</name>
</gene>